<dbReference type="GeneID" id="91541064"/>
<evidence type="ECO:0000313" key="1">
    <source>
        <dbReference type="EMBL" id="WSD04445.1"/>
    </source>
</evidence>
<protein>
    <submittedName>
        <fullName evidence="1">DUF6207 family protein</fullName>
    </submittedName>
</protein>
<sequence>MVDAAAADADTALAFRAALAGCWATATATATATADRRTKVPGRPGVRQRCCLDLRRAGRLQWSPVLVAKPVHEGARHGGTRSA</sequence>
<dbReference type="RefSeq" id="WP_326750776.1">
    <property type="nucleotide sequence ID" value="NZ_CP109134.1"/>
</dbReference>
<dbReference type="Pfam" id="PF19711">
    <property type="entry name" value="DUF6207"/>
    <property type="match status" value="1"/>
</dbReference>
<name>A0ABZ1GEQ6_9ACTN</name>
<accession>A0ABZ1GEQ6</accession>
<evidence type="ECO:0000313" key="2">
    <source>
        <dbReference type="Proteomes" id="UP001335325"/>
    </source>
</evidence>
<keyword evidence="2" id="KW-1185">Reference proteome</keyword>
<dbReference type="EMBL" id="CP109134">
    <property type="protein sequence ID" value="WSD04445.1"/>
    <property type="molecule type" value="Genomic_DNA"/>
</dbReference>
<dbReference type="Proteomes" id="UP001335325">
    <property type="component" value="Chromosome"/>
</dbReference>
<organism evidence="1 2">
    <name type="scientific">Streptomyces hirsutus</name>
    <dbReference type="NCBI Taxonomy" id="35620"/>
    <lineage>
        <taxon>Bacteria</taxon>
        <taxon>Bacillati</taxon>
        <taxon>Actinomycetota</taxon>
        <taxon>Actinomycetes</taxon>
        <taxon>Kitasatosporales</taxon>
        <taxon>Streptomycetaceae</taxon>
        <taxon>Streptomyces</taxon>
    </lineage>
</organism>
<dbReference type="InterPro" id="IPR045775">
    <property type="entry name" value="DUF6207"/>
</dbReference>
<gene>
    <name evidence="1" type="ORF">OIE73_00800</name>
</gene>
<reference evidence="1 2" key="1">
    <citation type="submission" date="2022-10" db="EMBL/GenBank/DDBJ databases">
        <title>The complete genomes of actinobacterial strains from the NBC collection.</title>
        <authorList>
            <person name="Joergensen T.S."/>
            <person name="Alvarez Arevalo M."/>
            <person name="Sterndorff E.B."/>
            <person name="Faurdal D."/>
            <person name="Vuksanovic O."/>
            <person name="Mourched A.-S."/>
            <person name="Charusanti P."/>
            <person name="Shaw S."/>
            <person name="Blin K."/>
            <person name="Weber T."/>
        </authorList>
    </citation>
    <scope>NUCLEOTIDE SEQUENCE [LARGE SCALE GENOMIC DNA]</scope>
    <source>
        <strain evidence="1 2">NBC 01753</strain>
    </source>
</reference>
<proteinExistence type="predicted"/>